<sequence>MSKVLDQVESIVKPITEELGFELVDLAFEKEGKNWFLRIFADSEGGIDIDDCALISERVSEKLDEADPISENYFLEVSSPGAERPLKKEADFEKAVGAYVHVTSYEPIEGRKMWEGTLVAYDGETLTVEIMDKTRQVVCVIPKEKVAKARLAIKF</sequence>
<dbReference type="NCBIfam" id="NF000928">
    <property type="entry name" value="PRK00092.1-2"/>
    <property type="match status" value="1"/>
</dbReference>
<comment type="caution">
    <text evidence="6">The sequence shown here is derived from an EMBL/GenBank/DDBJ whole genome shotgun (WGS) entry which is preliminary data.</text>
</comment>
<protein>
    <recommendedName>
        <fullName evidence="3">Ribosome maturation factor RimP</fullName>
    </recommendedName>
</protein>
<dbReference type="HAMAP" id="MF_01077">
    <property type="entry name" value="RimP"/>
    <property type="match status" value="1"/>
</dbReference>
<dbReference type="Pfam" id="PF17384">
    <property type="entry name" value="DUF150_C"/>
    <property type="match status" value="1"/>
</dbReference>
<dbReference type="PANTHER" id="PTHR33867:SF1">
    <property type="entry name" value="RIBOSOME MATURATION FACTOR RIMP"/>
    <property type="match status" value="1"/>
</dbReference>
<evidence type="ECO:0000259" key="5">
    <source>
        <dbReference type="Pfam" id="PF17384"/>
    </source>
</evidence>
<organism evidence="6 7">
    <name type="scientific">Listeria fleischmannii 1991</name>
    <dbReference type="NCBI Taxonomy" id="1430899"/>
    <lineage>
        <taxon>Bacteria</taxon>
        <taxon>Bacillati</taxon>
        <taxon>Bacillota</taxon>
        <taxon>Bacilli</taxon>
        <taxon>Bacillales</taxon>
        <taxon>Listeriaceae</taxon>
        <taxon>Listeria</taxon>
    </lineage>
</organism>
<dbReference type="Proteomes" id="UP000052258">
    <property type="component" value="Unassembled WGS sequence"/>
</dbReference>
<dbReference type="CDD" id="cd01734">
    <property type="entry name" value="YlxS_C"/>
    <property type="match status" value="1"/>
</dbReference>
<dbReference type="FunFam" id="3.30.300.70:FF:000001">
    <property type="entry name" value="Ribosome maturation factor RimP"/>
    <property type="match status" value="1"/>
</dbReference>
<reference evidence="6 7" key="1">
    <citation type="journal article" date="2015" name="Genome Biol. Evol.">
        <title>Comparative Genomics of Listeria Sensu Lato: Genus-Wide Differences in Evolutionary Dynamics and the Progressive Gain of Complex, Potentially Pathogenicity-Related Traits through Lateral Gene Transfer.</title>
        <authorList>
            <person name="Chiara M."/>
            <person name="Caruso M."/>
            <person name="D'Erchia A.M."/>
            <person name="Manzari C."/>
            <person name="Fraccalvieri R."/>
            <person name="Goffredo E."/>
            <person name="Latorre L."/>
            <person name="Miccolupo A."/>
            <person name="Padalino I."/>
            <person name="Santagada G."/>
            <person name="Chiocco D."/>
            <person name="Pesole G."/>
            <person name="Horner D.S."/>
            <person name="Parisi A."/>
        </authorList>
    </citation>
    <scope>NUCLEOTIDE SEQUENCE [LARGE SCALE GENOMIC DNA]</scope>
    <source>
        <strain evidence="6 7">1991</strain>
    </source>
</reference>
<dbReference type="SUPFAM" id="SSF74942">
    <property type="entry name" value="YhbC-like, C-terminal domain"/>
    <property type="match status" value="1"/>
</dbReference>
<dbReference type="GO" id="GO:0005829">
    <property type="term" value="C:cytosol"/>
    <property type="evidence" value="ECO:0007669"/>
    <property type="project" value="TreeGrafter"/>
</dbReference>
<dbReference type="SUPFAM" id="SSF75420">
    <property type="entry name" value="YhbC-like, N-terminal domain"/>
    <property type="match status" value="1"/>
</dbReference>
<dbReference type="InterPro" id="IPR035956">
    <property type="entry name" value="RimP_N_sf"/>
</dbReference>
<dbReference type="PANTHER" id="PTHR33867">
    <property type="entry name" value="RIBOSOME MATURATION FACTOR RIMP"/>
    <property type="match status" value="1"/>
</dbReference>
<dbReference type="InterPro" id="IPR028989">
    <property type="entry name" value="RimP_N"/>
</dbReference>
<name>A0A0J8GI38_9LIST</name>
<dbReference type="GO" id="GO:0006412">
    <property type="term" value="P:translation"/>
    <property type="evidence" value="ECO:0007669"/>
    <property type="project" value="TreeGrafter"/>
</dbReference>
<dbReference type="Gene3D" id="2.30.30.180">
    <property type="entry name" value="Ribosome maturation factor RimP, C-terminal domain"/>
    <property type="match status" value="1"/>
</dbReference>
<feature type="domain" description="Ribosome maturation factor RimP C-terminal" evidence="5">
    <location>
        <begin position="86"/>
        <end position="155"/>
    </location>
</feature>
<keyword evidence="1 3" id="KW-0963">Cytoplasm</keyword>
<keyword evidence="2 3" id="KW-0690">Ribosome biogenesis</keyword>
<evidence type="ECO:0000259" key="4">
    <source>
        <dbReference type="Pfam" id="PF02576"/>
    </source>
</evidence>
<dbReference type="InterPro" id="IPR003728">
    <property type="entry name" value="Ribosome_maturation_RimP"/>
</dbReference>
<dbReference type="Pfam" id="PF02576">
    <property type="entry name" value="RimP_N"/>
    <property type="match status" value="1"/>
</dbReference>
<gene>
    <name evidence="3" type="primary">rimP</name>
    <name evidence="6" type="ORF">X560_0767</name>
</gene>
<dbReference type="InterPro" id="IPR036847">
    <property type="entry name" value="RimP_C_sf"/>
</dbReference>
<dbReference type="Gene3D" id="3.30.300.70">
    <property type="entry name" value="RimP-like superfamily, N-terminal"/>
    <property type="match status" value="1"/>
</dbReference>
<comment type="function">
    <text evidence="3">Required for maturation of 30S ribosomal subunits.</text>
</comment>
<evidence type="ECO:0000313" key="6">
    <source>
        <dbReference type="EMBL" id="KMT60639.1"/>
    </source>
</evidence>
<feature type="domain" description="Ribosome maturation factor RimP N-terminal" evidence="4">
    <location>
        <begin position="11"/>
        <end position="83"/>
    </location>
</feature>
<dbReference type="OrthoDB" id="9805006at2"/>
<keyword evidence="7" id="KW-1185">Reference proteome</keyword>
<accession>A0A0J8GI38</accession>
<dbReference type="InterPro" id="IPR028998">
    <property type="entry name" value="RimP_C"/>
</dbReference>
<evidence type="ECO:0000256" key="1">
    <source>
        <dbReference type="ARBA" id="ARBA00022490"/>
    </source>
</evidence>
<evidence type="ECO:0000256" key="2">
    <source>
        <dbReference type="ARBA" id="ARBA00022517"/>
    </source>
</evidence>
<comment type="subcellular location">
    <subcellularLocation>
        <location evidence="3">Cytoplasm</location>
    </subcellularLocation>
</comment>
<evidence type="ECO:0000313" key="7">
    <source>
        <dbReference type="Proteomes" id="UP000052258"/>
    </source>
</evidence>
<comment type="similarity">
    <text evidence="3">Belongs to the RimP family.</text>
</comment>
<dbReference type="RefSeq" id="WP_007474520.1">
    <property type="nucleotide sequence ID" value="NZ_KQ130610.1"/>
</dbReference>
<dbReference type="AlphaFoldDB" id="A0A0J8GI38"/>
<dbReference type="PATRIC" id="fig|1430899.3.peg.791"/>
<dbReference type="EMBL" id="AZHO01000007">
    <property type="protein sequence ID" value="KMT60639.1"/>
    <property type="molecule type" value="Genomic_DNA"/>
</dbReference>
<dbReference type="GO" id="GO:0000028">
    <property type="term" value="P:ribosomal small subunit assembly"/>
    <property type="evidence" value="ECO:0007669"/>
    <property type="project" value="TreeGrafter"/>
</dbReference>
<evidence type="ECO:0000256" key="3">
    <source>
        <dbReference type="HAMAP-Rule" id="MF_01077"/>
    </source>
</evidence>
<proteinExistence type="inferred from homology"/>